<keyword evidence="10" id="KW-0539">Nucleus</keyword>
<dbReference type="GO" id="GO:0006310">
    <property type="term" value="P:DNA recombination"/>
    <property type="evidence" value="ECO:0007669"/>
    <property type="project" value="UniProtKB-KW"/>
</dbReference>
<dbReference type="InterPro" id="IPR036866">
    <property type="entry name" value="RibonucZ/Hydroxyglut_hydro"/>
</dbReference>
<reference evidence="14" key="1">
    <citation type="submission" date="2021-02" db="EMBL/GenBank/DDBJ databases">
        <authorList>
            <person name="Nowell W R."/>
        </authorList>
    </citation>
    <scope>NUCLEOTIDE SEQUENCE</scope>
</reference>
<dbReference type="PANTHER" id="PTHR23240">
    <property type="entry name" value="DNA CROSS-LINK REPAIR PROTEIN PSO2/SNM1-RELATED"/>
    <property type="match status" value="1"/>
</dbReference>
<comment type="similarity">
    <text evidence="2">Belongs to the DNA repair metallo-beta-lactamase (DRMBL) family.</text>
</comment>
<comment type="subcellular location">
    <subcellularLocation>
        <location evidence="1">Nucleus</location>
    </subcellularLocation>
</comment>
<dbReference type="GO" id="GO:0036297">
    <property type="term" value="P:interstrand cross-link repair"/>
    <property type="evidence" value="ECO:0007669"/>
    <property type="project" value="TreeGrafter"/>
</dbReference>
<evidence type="ECO:0000256" key="12">
    <source>
        <dbReference type="ARBA" id="ARBA00042677"/>
    </source>
</evidence>
<evidence type="ECO:0000256" key="2">
    <source>
        <dbReference type="ARBA" id="ARBA00010304"/>
    </source>
</evidence>
<evidence type="ECO:0000259" key="13">
    <source>
        <dbReference type="Pfam" id="PF07522"/>
    </source>
</evidence>
<name>A0A813NX82_9BILA</name>
<dbReference type="EMBL" id="CAJOBA010003388">
    <property type="protein sequence ID" value="CAF3680268.1"/>
    <property type="molecule type" value="Genomic_DNA"/>
</dbReference>
<proteinExistence type="inferred from homology"/>
<dbReference type="InterPro" id="IPR011084">
    <property type="entry name" value="DRMBL"/>
</dbReference>
<evidence type="ECO:0000256" key="11">
    <source>
        <dbReference type="ARBA" id="ARBA00039759"/>
    </source>
</evidence>
<keyword evidence="9" id="KW-0234">DNA repair</keyword>
<dbReference type="GO" id="GO:0006303">
    <property type="term" value="P:double-strand break repair via nonhomologous end joining"/>
    <property type="evidence" value="ECO:0007669"/>
    <property type="project" value="TreeGrafter"/>
</dbReference>
<dbReference type="GO" id="GO:0005634">
    <property type="term" value="C:nucleus"/>
    <property type="evidence" value="ECO:0007669"/>
    <property type="project" value="UniProtKB-SubCell"/>
</dbReference>
<dbReference type="GO" id="GO:0000723">
    <property type="term" value="P:telomere maintenance"/>
    <property type="evidence" value="ECO:0007669"/>
    <property type="project" value="TreeGrafter"/>
</dbReference>
<evidence type="ECO:0000256" key="8">
    <source>
        <dbReference type="ARBA" id="ARBA00023172"/>
    </source>
</evidence>
<keyword evidence="6" id="KW-0378">Hydrolase</keyword>
<dbReference type="Proteomes" id="UP000681722">
    <property type="component" value="Unassembled WGS sequence"/>
</dbReference>
<dbReference type="Gene3D" id="3.60.15.10">
    <property type="entry name" value="Ribonuclease Z/Hydroxyacylglutathione hydrolase-like"/>
    <property type="match status" value="1"/>
</dbReference>
<evidence type="ECO:0000256" key="5">
    <source>
        <dbReference type="ARBA" id="ARBA00022763"/>
    </source>
</evidence>
<dbReference type="EMBL" id="CAJNOK010003387">
    <property type="protein sequence ID" value="CAF0899206.1"/>
    <property type="molecule type" value="Genomic_DNA"/>
</dbReference>
<evidence type="ECO:0000256" key="3">
    <source>
        <dbReference type="ARBA" id="ARBA00022722"/>
    </source>
</evidence>
<feature type="domain" description="DNA repair metallo-beta-lactamase" evidence="13">
    <location>
        <begin position="288"/>
        <end position="415"/>
    </location>
</feature>
<dbReference type="GO" id="GO:0035312">
    <property type="term" value="F:5'-3' DNA exonuclease activity"/>
    <property type="evidence" value="ECO:0007669"/>
    <property type="project" value="TreeGrafter"/>
</dbReference>
<evidence type="ECO:0000313" key="14">
    <source>
        <dbReference type="EMBL" id="CAF0742771.1"/>
    </source>
</evidence>
<organism evidence="14 18">
    <name type="scientific">Didymodactylos carnosus</name>
    <dbReference type="NCBI Taxonomy" id="1234261"/>
    <lineage>
        <taxon>Eukaryota</taxon>
        <taxon>Metazoa</taxon>
        <taxon>Spiralia</taxon>
        <taxon>Gnathifera</taxon>
        <taxon>Rotifera</taxon>
        <taxon>Eurotatoria</taxon>
        <taxon>Bdelloidea</taxon>
        <taxon>Philodinida</taxon>
        <taxon>Philodinidae</taxon>
        <taxon>Didymodactylos</taxon>
    </lineage>
</organism>
<dbReference type="AlphaFoldDB" id="A0A813NX82"/>
<evidence type="ECO:0000256" key="10">
    <source>
        <dbReference type="ARBA" id="ARBA00023242"/>
    </source>
</evidence>
<keyword evidence="5" id="KW-0227">DNA damage</keyword>
<dbReference type="EMBL" id="CAJOBC010000026">
    <property type="protein sequence ID" value="CAF3521297.1"/>
    <property type="molecule type" value="Genomic_DNA"/>
</dbReference>
<evidence type="ECO:0000256" key="6">
    <source>
        <dbReference type="ARBA" id="ARBA00022801"/>
    </source>
</evidence>
<dbReference type="Pfam" id="PF07522">
    <property type="entry name" value="DRMBL"/>
    <property type="match status" value="1"/>
</dbReference>
<keyword evidence="7" id="KW-0269">Exonuclease</keyword>
<evidence type="ECO:0000313" key="16">
    <source>
        <dbReference type="EMBL" id="CAF3521297.1"/>
    </source>
</evidence>
<evidence type="ECO:0000313" key="17">
    <source>
        <dbReference type="EMBL" id="CAF3680268.1"/>
    </source>
</evidence>
<dbReference type="OrthoDB" id="262529at2759"/>
<dbReference type="PANTHER" id="PTHR23240:SF8">
    <property type="entry name" value="PROTEIN ARTEMIS"/>
    <property type="match status" value="1"/>
</dbReference>
<dbReference type="SUPFAM" id="SSF56281">
    <property type="entry name" value="Metallo-hydrolase/oxidoreductase"/>
    <property type="match status" value="1"/>
</dbReference>
<keyword evidence="3" id="KW-0540">Nuclease</keyword>
<evidence type="ECO:0000256" key="7">
    <source>
        <dbReference type="ARBA" id="ARBA00022839"/>
    </source>
</evidence>
<dbReference type="Proteomes" id="UP000663829">
    <property type="component" value="Unassembled WGS sequence"/>
</dbReference>
<evidence type="ECO:0000256" key="4">
    <source>
        <dbReference type="ARBA" id="ARBA00022759"/>
    </source>
</evidence>
<sequence length="660" mass="75774">MCTYHGIIEEYPLISIDSFESHNYTCTTFFITHIHLDHLVGLERPEFARYLQKNNLVIYCSELSKELLITMSPFQHLEKFFKVVPIDQPFALTLKTELPAQAKQKKSESDDIEYTNSSTSLTSSSSARILPNTNEIGETIFVTCFGSGHCPGSVMIFIEGPNGNVLFTGDFRLYIGQSKRLVQLHQRRCSDEKGNDDNYVLKPIDKLYIDMTFFRPDILYIPTREIACDALILFIKSILANSSTISNIYFKTSARTGYEQCYRQMYDELKMKIHVEQSQFDFYACLPSIQECLTTDPFNTRLHACRTSASNFAQPCAFFKNCEKPIRVLLSIMWFAEQIAADKLLVEYHKYHSNFENSQSSSKKYFLGYEDYGGEGVDVSYSDKYLTYRLCYSLHSSFSEIIDVLKTLRPKSVVPIAAPPVSQLSTKKLFQIINRIIDPNKIKATIQNQQPLIHRKPIVEKLQIKRRYQSFDEDIKKNIDETDCSLQLDTESDRILLNRVNSLTERKIKQPKFNTTLFRSISTEIPKQQFFPIKSVLDEKVDLNVNQSTSVAACFSLVKEEPQFLPTTEIETVEKDEKNIVITTPLTMLNHPVESMTTSIYCDEEGAPKVLIEKDEFVLPLISTRKRTTSNASSSDTVDYEFDNEICDSRALLIEDSIQE</sequence>
<evidence type="ECO:0000313" key="15">
    <source>
        <dbReference type="EMBL" id="CAF0899206.1"/>
    </source>
</evidence>
<dbReference type="EMBL" id="CAJNOQ010000026">
    <property type="protein sequence ID" value="CAF0742771.1"/>
    <property type="molecule type" value="Genomic_DNA"/>
</dbReference>
<dbReference type="GO" id="GO:0003684">
    <property type="term" value="F:damaged DNA binding"/>
    <property type="evidence" value="ECO:0007669"/>
    <property type="project" value="TreeGrafter"/>
</dbReference>
<dbReference type="Proteomes" id="UP000677228">
    <property type="component" value="Unassembled WGS sequence"/>
</dbReference>
<gene>
    <name evidence="14" type="ORF">GPM918_LOCUS367</name>
    <name evidence="15" type="ORF">OVA965_LOCUS9534</name>
    <name evidence="16" type="ORF">SRO942_LOCUS368</name>
    <name evidence="17" type="ORF">TMI583_LOCUS9530</name>
</gene>
<keyword evidence="4" id="KW-0255">Endonuclease</keyword>
<evidence type="ECO:0000313" key="18">
    <source>
        <dbReference type="Proteomes" id="UP000663829"/>
    </source>
</evidence>
<accession>A0A813NX82</accession>
<keyword evidence="18" id="KW-1185">Reference proteome</keyword>
<evidence type="ECO:0000256" key="9">
    <source>
        <dbReference type="ARBA" id="ARBA00023204"/>
    </source>
</evidence>
<dbReference type="GO" id="GO:0004519">
    <property type="term" value="F:endonuclease activity"/>
    <property type="evidence" value="ECO:0007669"/>
    <property type="project" value="UniProtKB-KW"/>
</dbReference>
<keyword evidence="8" id="KW-0233">DNA recombination</keyword>
<comment type="caution">
    <text evidence="14">The sequence shown here is derived from an EMBL/GenBank/DDBJ whole genome shotgun (WGS) entry which is preliminary data.</text>
</comment>
<dbReference type="Proteomes" id="UP000682733">
    <property type="component" value="Unassembled WGS sequence"/>
</dbReference>
<protein>
    <recommendedName>
        <fullName evidence="11">Protein artemis</fullName>
    </recommendedName>
    <alternativeName>
        <fullName evidence="12">DNA cross-link repair 1C protein</fullName>
    </alternativeName>
</protein>
<evidence type="ECO:0000256" key="1">
    <source>
        <dbReference type="ARBA" id="ARBA00004123"/>
    </source>
</evidence>